<evidence type="ECO:0000313" key="3">
    <source>
        <dbReference type="Proteomes" id="UP001595660"/>
    </source>
</evidence>
<organism evidence="2 3">
    <name type="scientific">Halobacterium litoreum</name>
    <dbReference type="NCBI Taxonomy" id="2039234"/>
    <lineage>
        <taxon>Archaea</taxon>
        <taxon>Methanobacteriati</taxon>
        <taxon>Methanobacteriota</taxon>
        <taxon>Stenosarchaea group</taxon>
        <taxon>Halobacteria</taxon>
        <taxon>Halobacteriales</taxon>
        <taxon>Halobacteriaceae</taxon>
        <taxon>Halobacterium</taxon>
    </lineage>
</organism>
<sequence length="1334" mass="152264">MSGKQLTDSVGEVFDLVRKSEGIISTFSANEVAEEPQTVEAEYERFADTHISLGDTDGFEDEVYESLVESEKPTKGYLYGPFGYGKTSTSVSIWKEITDNDVIAVPPFTLTSFTAIMRATHGWMRYELNNKAPGYVDELEEIKDRYINQELEAYAEEKKDDHQFQDKDQLVEMFREMERTNDLDLSIQADTLIDFFSECTELALKADFDGLLILGDEFQQYFKSADNRQDAESRFRNLVFGLQSGAKVQDEFGLFISMPEQTKSTLDAHAGDVLNRLERDNLTLNLQNVYGQDFPAELWNRYAQGYSFEDRQHDVISQSALKAIGEICSREDLSNGPRTVIDIFRIAIKQYQTAGECFTVLDLADAFYEGEVRYQGSSTKIQSAIQDALDHSSVDSEKKSQFIRICAVFPEEGIPDEVVESWNLGEAKEELSKALHGEVIKVVAEGYTLIDVTATEGPDDIVQQLIRDFWRQYDTEHVNAAYAMEAFANDLVCGEIFEPIRGKLRGWGVGDGLNNYEPTLYKRSDLQGTFNTRYPKRTASITVTDPDHDDEIGSHDDLGAGYGTPDIAFNFILGWESEENPVTPRIERESEREYTFVVNGRQTFDSLPENLDFLRDAMDPNAVTPFLMLALVAYLEQDDTEMDAQEENRVEHFRDKLLNVALKSLFGEELIDNAPVKLSRAGKRAVEGVFTEAMQEVYPEYHTIITSTQYEKMMDEYVDFLDALETTSKRRGSNPIEGTKSDVASLFGLKNTSPFDGRISQHYSDILTVKNNEKDGFVVSAELHPLEEEIISRLEHSEDEQIPQSTVDEIAVEHGYREEEVDVILTFLQHRGLVEEVDSGETLALLETDVSIEDVEETVTECQNLHDAITSLDAEFIPDGVTAELDSIEEDLEDAHPDDGETLESLQVTARHVRDRLDQQVQSLHQRYLSECKDVKKEANRERRRINPDHLDDPIEGSVEFVGVLDDARRELRAEYQDVKQRIGEVSDDLEAAVAQHDEPTIENTETLHQKAREARDELDEIRGEVSESDDGESLEDLADAVERWEIFADQVANVRRKIMDYARTFEEEVDEAEDIEDFIGQVSEHFTDDWEAALQNREGFEEQLNRIEESYEARRENRREVFQKKLEILKSVLSEATGGSSRGLRRAQYPFIENPDEARRGLVDDFEEEYRTQVIEKAEEQLTKAFQEIEYARIVGVDAGVEADPDEVGERIEQAEAKVSNLKSALSRFTFTDIQEGNELCSELESKGRTVLDSAEELREQSGEFRRETEPDDEAVQELLERINDHRQVDFKELLMEYHDDGENLSPDDLLTRMNQLFKHNQIDIEISRRRGR</sequence>
<evidence type="ECO:0000313" key="2">
    <source>
        <dbReference type="EMBL" id="MFC3477743.1"/>
    </source>
</evidence>
<accession>A0ABD5NEQ9</accession>
<name>A0ABD5NEQ9_9EURY</name>
<feature type="coiled-coil region" evidence="1">
    <location>
        <begin position="969"/>
        <end position="1025"/>
    </location>
</feature>
<keyword evidence="3" id="KW-1185">Reference proteome</keyword>
<reference evidence="2 3" key="1">
    <citation type="journal article" date="2019" name="Int. J. Syst. Evol. Microbiol.">
        <title>The Global Catalogue of Microorganisms (GCM) 10K type strain sequencing project: providing services to taxonomists for standard genome sequencing and annotation.</title>
        <authorList>
            <consortium name="The Broad Institute Genomics Platform"/>
            <consortium name="The Broad Institute Genome Sequencing Center for Infectious Disease"/>
            <person name="Wu L."/>
            <person name="Ma J."/>
        </authorList>
    </citation>
    <scope>NUCLEOTIDE SEQUENCE [LARGE SCALE GENOMIC DNA]</scope>
    <source>
        <strain evidence="2 3">CGMCC 1.12562</strain>
    </source>
</reference>
<keyword evidence="1" id="KW-0175">Coiled coil</keyword>
<protein>
    <submittedName>
        <fullName evidence="2">Uncharacterized protein</fullName>
    </submittedName>
</protein>
<dbReference type="Proteomes" id="UP001595660">
    <property type="component" value="Unassembled WGS sequence"/>
</dbReference>
<comment type="caution">
    <text evidence="2">The sequence shown here is derived from an EMBL/GenBank/DDBJ whole genome shotgun (WGS) entry which is preliminary data.</text>
</comment>
<evidence type="ECO:0000256" key="1">
    <source>
        <dbReference type="SAM" id="Coils"/>
    </source>
</evidence>
<proteinExistence type="predicted"/>
<gene>
    <name evidence="2" type="ORF">ACFOKC_08395</name>
</gene>
<dbReference type="EMBL" id="JBHRWN010000002">
    <property type="protein sequence ID" value="MFC3477743.1"/>
    <property type="molecule type" value="Genomic_DNA"/>
</dbReference>
<dbReference type="RefSeq" id="WP_232571134.1">
    <property type="nucleotide sequence ID" value="NZ_CP089466.1"/>
</dbReference>
<dbReference type="GeneID" id="69119264"/>